<gene>
    <name evidence="9" type="ORF">SAMN04487945_0239</name>
</gene>
<dbReference type="InterPro" id="IPR005467">
    <property type="entry name" value="His_kinase_dom"/>
</dbReference>
<dbReference type="RefSeq" id="WP_089667326.1">
    <property type="nucleotide sequence ID" value="NZ_FOJA01000001.1"/>
</dbReference>
<keyword evidence="3" id="KW-0597">Phosphoprotein</keyword>
<keyword evidence="10" id="KW-1185">Reference proteome</keyword>
<name>A0A1I0MPB7_9EURY</name>
<evidence type="ECO:0000256" key="3">
    <source>
        <dbReference type="ARBA" id="ARBA00022553"/>
    </source>
</evidence>
<keyword evidence="4" id="KW-0808">Transferase</keyword>
<dbReference type="Pfam" id="PF13426">
    <property type="entry name" value="PAS_9"/>
    <property type="match status" value="2"/>
</dbReference>
<dbReference type="EMBL" id="FOJA01000001">
    <property type="protein sequence ID" value="SEV90089.1"/>
    <property type="molecule type" value="Genomic_DNA"/>
</dbReference>
<keyword evidence="5" id="KW-0418">Kinase</keyword>
<dbReference type="InterPro" id="IPR003661">
    <property type="entry name" value="HisK_dim/P_dom"/>
</dbReference>
<dbReference type="PROSITE" id="PS50113">
    <property type="entry name" value="PAC"/>
    <property type="match status" value="2"/>
</dbReference>
<dbReference type="Gene3D" id="1.10.287.130">
    <property type="match status" value="1"/>
</dbReference>
<comment type="catalytic activity">
    <reaction evidence="1">
        <text>ATP + protein L-histidine = ADP + protein N-phospho-L-histidine.</text>
        <dbReference type="EC" id="2.7.13.3"/>
    </reaction>
</comment>
<dbReference type="Pfam" id="PF08448">
    <property type="entry name" value="PAS_4"/>
    <property type="match status" value="1"/>
</dbReference>
<proteinExistence type="predicted"/>
<evidence type="ECO:0000256" key="1">
    <source>
        <dbReference type="ARBA" id="ARBA00000085"/>
    </source>
</evidence>
<dbReference type="InterPro" id="IPR004358">
    <property type="entry name" value="Sig_transdc_His_kin-like_C"/>
</dbReference>
<dbReference type="InterPro" id="IPR001610">
    <property type="entry name" value="PAC"/>
</dbReference>
<evidence type="ECO:0000256" key="4">
    <source>
        <dbReference type="ARBA" id="ARBA00022679"/>
    </source>
</evidence>
<evidence type="ECO:0000259" key="7">
    <source>
        <dbReference type="PROSITE" id="PS50112"/>
    </source>
</evidence>
<dbReference type="Pfam" id="PF02518">
    <property type="entry name" value="HATPase_c"/>
    <property type="match status" value="1"/>
</dbReference>
<evidence type="ECO:0000259" key="8">
    <source>
        <dbReference type="PROSITE" id="PS50113"/>
    </source>
</evidence>
<dbReference type="NCBIfam" id="TIGR00229">
    <property type="entry name" value="sensory_box"/>
    <property type="match status" value="1"/>
</dbReference>
<dbReference type="InterPro" id="IPR036890">
    <property type="entry name" value="HATPase_C_sf"/>
</dbReference>
<feature type="domain" description="PAC" evidence="8">
    <location>
        <begin position="192"/>
        <end position="242"/>
    </location>
</feature>
<dbReference type="InterPro" id="IPR003594">
    <property type="entry name" value="HATPase_dom"/>
</dbReference>
<dbReference type="Gene3D" id="3.30.450.20">
    <property type="entry name" value="PAS domain"/>
    <property type="match status" value="3"/>
</dbReference>
<dbReference type="SUPFAM" id="SSF55785">
    <property type="entry name" value="PYP-like sensor domain (PAS domain)"/>
    <property type="match status" value="3"/>
</dbReference>
<feature type="domain" description="PAC" evidence="8">
    <location>
        <begin position="312"/>
        <end position="365"/>
    </location>
</feature>
<dbReference type="InterPro" id="IPR052162">
    <property type="entry name" value="Sensor_kinase/Photoreceptor"/>
</dbReference>
<evidence type="ECO:0000256" key="5">
    <source>
        <dbReference type="ARBA" id="ARBA00022777"/>
    </source>
</evidence>
<accession>A0A1I0MPB7</accession>
<dbReference type="InterPro" id="IPR000014">
    <property type="entry name" value="PAS"/>
</dbReference>
<dbReference type="EC" id="2.7.13.3" evidence="2"/>
<feature type="domain" description="PAS" evidence="7">
    <location>
        <begin position="243"/>
        <end position="316"/>
    </location>
</feature>
<dbReference type="CDD" id="cd00130">
    <property type="entry name" value="PAS"/>
    <property type="match status" value="2"/>
</dbReference>
<dbReference type="PANTHER" id="PTHR43304">
    <property type="entry name" value="PHYTOCHROME-LIKE PROTEIN CPH1"/>
    <property type="match status" value="1"/>
</dbReference>
<dbReference type="InterPro" id="IPR000700">
    <property type="entry name" value="PAS-assoc_C"/>
</dbReference>
<dbReference type="SMART" id="SM00091">
    <property type="entry name" value="PAS"/>
    <property type="match status" value="3"/>
</dbReference>
<dbReference type="PANTHER" id="PTHR43304:SF1">
    <property type="entry name" value="PAC DOMAIN-CONTAINING PROTEIN"/>
    <property type="match status" value="1"/>
</dbReference>
<evidence type="ECO:0000259" key="6">
    <source>
        <dbReference type="PROSITE" id="PS50109"/>
    </source>
</evidence>
<dbReference type="PROSITE" id="PS50112">
    <property type="entry name" value="PAS"/>
    <property type="match status" value="1"/>
</dbReference>
<protein>
    <recommendedName>
        <fullName evidence="2">histidine kinase</fullName>
        <ecNumber evidence="2">2.7.13.3</ecNumber>
    </recommendedName>
</protein>
<dbReference type="SUPFAM" id="SSF47384">
    <property type="entry name" value="Homodimeric domain of signal transducing histidine kinase"/>
    <property type="match status" value="1"/>
</dbReference>
<evidence type="ECO:0000256" key="2">
    <source>
        <dbReference type="ARBA" id="ARBA00012438"/>
    </source>
</evidence>
<dbReference type="PROSITE" id="PS50109">
    <property type="entry name" value="HIS_KIN"/>
    <property type="match status" value="1"/>
</dbReference>
<organism evidence="9 10">
    <name type="scientific">Halobacterium jilantaiense</name>
    <dbReference type="NCBI Taxonomy" id="355548"/>
    <lineage>
        <taxon>Archaea</taxon>
        <taxon>Methanobacteriati</taxon>
        <taxon>Methanobacteriota</taxon>
        <taxon>Stenosarchaea group</taxon>
        <taxon>Halobacteria</taxon>
        <taxon>Halobacteriales</taxon>
        <taxon>Halobacteriaceae</taxon>
        <taxon>Halobacterium</taxon>
    </lineage>
</organism>
<dbReference type="AlphaFoldDB" id="A0A1I0MPB7"/>
<dbReference type="STRING" id="355548.SAMN04487945_0239"/>
<feature type="domain" description="Histidine kinase" evidence="6">
    <location>
        <begin position="376"/>
        <end position="583"/>
    </location>
</feature>
<dbReference type="InterPro" id="IPR036097">
    <property type="entry name" value="HisK_dim/P_sf"/>
</dbReference>
<dbReference type="CDD" id="cd00082">
    <property type="entry name" value="HisKA"/>
    <property type="match status" value="1"/>
</dbReference>
<reference evidence="9 10" key="1">
    <citation type="submission" date="2016-10" db="EMBL/GenBank/DDBJ databases">
        <authorList>
            <person name="de Groot N.N."/>
        </authorList>
    </citation>
    <scope>NUCLEOTIDE SEQUENCE [LARGE SCALE GENOMIC DNA]</scope>
    <source>
        <strain evidence="9 10">CGMCC 1.5337</strain>
    </source>
</reference>
<dbReference type="SMART" id="SM00387">
    <property type="entry name" value="HATPase_c"/>
    <property type="match status" value="1"/>
</dbReference>
<dbReference type="PRINTS" id="PR00344">
    <property type="entry name" value="BCTRLSENSOR"/>
</dbReference>
<dbReference type="Gene3D" id="3.30.565.10">
    <property type="entry name" value="Histidine kinase-like ATPase, C-terminal domain"/>
    <property type="match status" value="1"/>
</dbReference>
<evidence type="ECO:0000313" key="9">
    <source>
        <dbReference type="EMBL" id="SEV90089.1"/>
    </source>
</evidence>
<dbReference type="Proteomes" id="UP000198518">
    <property type="component" value="Unassembled WGS sequence"/>
</dbReference>
<dbReference type="SUPFAM" id="SSF55874">
    <property type="entry name" value="ATPase domain of HSP90 chaperone/DNA topoisomerase II/histidine kinase"/>
    <property type="match status" value="1"/>
</dbReference>
<evidence type="ECO:0000313" key="10">
    <source>
        <dbReference type="Proteomes" id="UP000198518"/>
    </source>
</evidence>
<dbReference type="SMART" id="SM00086">
    <property type="entry name" value="PAC"/>
    <property type="match status" value="2"/>
</dbReference>
<dbReference type="InterPro" id="IPR035965">
    <property type="entry name" value="PAS-like_dom_sf"/>
</dbReference>
<dbReference type="InterPro" id="IPR013656">
    <property type="entry name" value="PAS_4"/>
</dbReference>
<dbReference type="Pfam" id="PF00512">
    <property type="entry name" value="HisKA"/>
    <property type="match status" value="1"/>
</dbReference>
<dbReference type="GO" id="GO:0000155">
    <property type="term" value="F:phosphorelay sensor kinase activity"/>
    <property type="evidence" value="ECO:0007669"/>
    <property type="project" value="InterPro"/>
</dbReference>
<dbReference type="OrthoDB" id="3369at2157"/>
<dbReference type="SMART" id="SM00388">
    <property type="entry name" value="HisKA"/>
    <property type="match status" value="1"/>
</dbReference>
<sequence length="583" mass="63390">MTPSDTYAAVLDSVTDPVVVVRDGTVTYANTSFSELTDSVDPVGEPIRSFAPRDTAADVERFCDAVATGATVDDRARLVFAGDGGDRRLVTVDATRIGSDDDGHATALVVVDSLETDSAWTHQERILDALPVGVFRARLTDGELLAANDELVALADADSKADLRGRDTEILYADPEAREAVADTLREDGVLQETEVELETLSGDTFWGSLSAVTDDLGDEVVIDGVVQDVTERRELETELRQRAEQFRRMFRRHSAPMLLVDPDTGGIRNANDAAAEFYGYSTGELAGMTVDDLNVMPPDELEAERERAEARERNHFLFEHELADGQMRTVEVHSSPIELEDDALLFSIVVDVTDRADYEQRLETQRDNLEVLNQVLRHDIRNDLQLVLAYAEMLAGEVADEQDDYVERILDSADHAVELTKTARDIADVMLTETDNNHPVALRSTLETELEEVRTSFPGAAVTVAGSIPDATVHGNDMLDSVFRNLLKNAVQHNDKPVPEVTVSAERNGDTATVRVADNGPGVPDPHKDAIFGKGETGLESDGTGMGLYLVETLVDAVGGDVSVADNDPEGAVFAVTLRVAD</sequence>